<dbReference type="InterPro" id="IPR050879">
    <property type="entry name" value="Acyltransferase_3"/>
</dbReference>
<feature type="transmembrane region" description="Helical" evidence="1">
    <location>
        <begin position="219"/>
        <end position="237"/>
    </location>
</feature>
<evidence type="ECO:0000313" key="5">
    <source>
        <dbReference type="Proteomes" id="UP000027432"/>
    </source>
</evidence>
<dbReference type="AlphaFoldDB" id="A0A074JDW5"/>
<dbReference type="PANTHER" id="PTHR23028">
    <property type="entry name" value="ACETYLTRANSFERASE"/>
    <property type="match status" value="1"/>
</dbReference>
<evidence type="ECO:0000256" key="1">
    <source>
        <dbReference type="SAM" id="Phobius"/>
    </source>
</evidence>
<feature type="transmembrane region" description="Helical" evidence="1">
    <location>
        <begin position="72"/>
        <end position="91"/>
    </location>
</feature>
<dbReference type="InterPro" id="IPR043968">
    <property type="entry name" value="SGNH"/>
</dbReference>
<dbReference type="GO" id="GO:0009103">
    <property type="term" value="P:lipopolysaccharide biosynthetic process"/>
    <property type="evidence" value="ECO:0007669"/>
    <property type="project" value="TreeGrafter"/>
</dbReference>
<keyword evidence="1" id="KW-1133">Transmembrane helix</keyword>
<reference evidence="4 5" key="1">
    <citation type="submission" date="2013-07" db="EMBL/GenBank/DDBJ databases">
        <title>Thioclava pacifica DSM 10166 Genome Sequencing.</title>
        <authorList>
            <person name="Lai Q."/>
            <person name="Shao Z."/>
        </authorList>
    </citation>
    <scope>NUCLEOTIDE SEQUENCE [LARGE SCALE GENOMIC DNA]</scope>
    <source>
        <strain evidence="4 5">DSM 10166</strain>
    </source>
</reference>
<feature type="transmembrane region" description="Helical" evidence="1">
    <location>
        <begin position="31"/>
        <end position="51"/>
    </location>
</feature>
<dbReference type="EMBL" id="AUND01000009">
    <property type="protein sequence ID" value="KEO54709.1"/>
    <property type="molecule type" value="Genomic_DNA"/>
</dbReference>
<feature type="transmembrane region" description="Helical" evidence="1">
    <location>
        <begin position="272"/>
        <end position="292"/>
    </location>
</feature>
<name>A0A074JDW5_9RHOB</name>
<protein>
    <recommendedName>
        <fullName evidence="6">Acyltransferase</fullName>
    </recommendedName>
</protein>
<evidence type="ECO:0000313" key="4">
    <source>
        <dbReference type="EMBL" id="KEO54709.1"/>
    </source>
</evidence>
<feature type="domain" description="Acyltransferase 3" evidence="2">
    <location>
        <begin position="5"/>
        <end position="324"/>
    </location>
</feature>
<keyword evidence="1" id="KW-0472">Membrane</keyword>
<organism evidence="4 5">
    <name type="scientific">Thioclava pacifica DSM 10166</name>
    <dbReference type="NCBI Taxonomy" id="1353537"/>
    <lineage>
        <taxon>Bacteria</taxon>
        <taxon>Pseudomonadati</taxon>
        <taxon>Pseudomonadota</taxon>
        <taxon>Alphaproteobacteria</taxon>
        <taxon>Rhodobacterales</taxon>
        <taxon>Paracoccaceae</taxon>
        <taxon>Thioclava</taxon>
    </lineage>
</organism>
<dbReference type="Pfam" id="PF01757">
    <property type="entry name" value="Acyl_transf_3"/>
    <property type="match status" value="1"/>
</dbReference>
<comment type="caution">
    <text evidence="4">The sequence shown here is derived from an EMBL/GenBank/DDBJ whole genome shotgun (WGS) entry which is preliminary data.</text>
</comment>
<proteinExistence type="predicted"/>
<accession>A0A074JDW5</accession>
<feature type="domain" description="SGNH" evidence="3">
    <location>
        <begin position="403"/>
        <end position="631"/>
    </location>
</feature>
<feature type="transmembrane region" description="Helical" evidence="1">
    <location>
        <begin position="304"/>
        <end position="324"/>
    </location>
</feature>
<dbReference type="GO" id="GO:0016747">
    <property type="term" value="F:acyltransferase activity, transferring groups other than amino-acyl groups"/>
    <property type="evidence" value="ECO:0007669"/>
    <property type="project" value="InterPro"/>
</dbReference>
<keyword evidence="1" id="KW-0812">Transmembrane</keyword>
<feature type="transmembrane region" description="Helical" evidence="1">
    <location>
        <begin position="344"/>
        <end position="364"/>
    </location>
</feature>
<dbReference type="RefSeq" id="WP_051692231.1">
    <property type="nucleotide sequence ID" value="NZ_AUND01000009.1"/>
</dbReference>
<gene>
    <name evidence="4" type="ORF">TP2_17390</name>
</gene>
<dbReference type="Proteomes" id="UP000027432">
    <property type="component" value="Unassembled WGS sequence"/>
</dbReference>
<dbReference type="InterPro" id="IPR002656">
    <property type="entry name" value="Acyl_transf_3_dom"/>
</dbReference>
<feature type="transmembrane region" description="Helical" evidence="1">
    <location>
        <begin position="162"/>
        <end position="181"/>
    </location>
</feature>
<dbReference type="GO" id="GO:0016020">
    <property type="term" value="C:membrane"/>
    <property type="evidence" value="ECO:0007669"/>
    <property type="project" value="TreeGrafter"/>
</dbReference>
<evidence type="ECO:0000259" key="3">
    <source>
        <dbReference type="Pfam" id="PF19040"/>
    </source>
</evidence>
<feature type="transmembrane region" description="Helical" evidence="1">
    <location>
        <begin position="243"/>
        <end position="260"/>
    </location>
</feature>
<keyword evidence="5" id="KW-1185">Reference proteome</keyword>
<feature type="transmembrane region" description="Helical" evidence="1">
    <location>
        <begin position="132"/>
        <end position="155"/>
    </location>
</feature>
<evidence type="ECO:0008006" key="6">
    <source>
        <dbReference type="Google" id="ProtNLM"/>
    </source>
</evidence>
<dbReference type="STRING" id="1353537.TP2_17390"/>
<evidence type="ECO:0000259" key="2">
    <source>
        <dbReference type="Pfam" id="PF01757"/>
    </source>
</evidence>
<dbReference type="PANTHER" id="PTHR23028:SF53">
    <property type="entry name" value="ACYL_TRANSF_3 DOMAIN-CONTAINING PROTEIN"/>
    <property type="match status" value="1"/>
</dbReference>
<sequence>MRYRPEIDGLRAFAVVPVLLFHGKVPGFPGGYVGVDVFFVISGYLIASILLDDLDKKRFSLARFYERRARRILPALIFVILFTTVFAWFWMLPSELAEFGKSIAAVALFASNILFWRQIGYFRPSTELNPMLHTWSLAVEEQFYLLFPVALFLIWRFWRRGLIPITVAVLVVSLALAQWATVDAPVAGFYLAPTRFWELLAGVLAAMVLRRNVLPKSQIAGLLGIVLICGSVVFFTPETPMPSLWTVLPVGGAVLIVFFGQQGSIAAQILSWRPFVGIGLISYSVYLFHQPLLALARLRLAPELHMSTVAGLYAATFALAWFSWRFVELPMRRRGPGGMTTPKVLSVSLASLVALLVGGTLLNLSHGAPWRPGYANVAEVEEDLRPNHGLAEKCAEHGFTLSRDCKTSDNPTAVVWGDSYAMALIPALVTSPTKFDFVQQTYSSCGPFPGVANHSPKYPWDSCIAFNDQVLDWILNHAEISTVVMTSDYSELLGPLYYRNGANTTAPDEIKSALESSLIDTIGKLHDAGKSVVLVGPPPRNDTDLGRCYLHQYIYSGDFDLCDFYEKNISLLDRMAADLLADLGDVVPTVDLVPLICHDGICKTTLGGVNLYRDTGHLSIEGSRLFGERFDLAKILEAAASTWAQKPKPVLHAVNPSQ</sequence>
<dbReference type="eggNOG" id="COG1835">
    <property type="taxonomic scope" value="Bacteria"/>
</dbReference>
<dbReference type="Pfam" id="PF19040">
    <property type="entry name" value="SGNH"/>
    <property type="match status" value="1"/>
</dbReference>